<gene>
    <name evidence="5" type="ORF">KHLLAP_LOCUS14235</name>
</gene>
<protein>
    <submittedName>
        <fullName evidence="5">Uu.00g018860.m01.CDS01</fullName>
    </submittedName>
</protein>
<organism evidence="5 6">
    <name type="scientific">Anthostomella pinea</name>
    <dbReference type="NCBI Taxonomy" id="933095"/>
    <lineage>
        <taxon>Eukaryota</taxon>
        <taxon>Fungi</taxon>
        <taxon>Dikarya</taxon>
        <taxon>Ascomycota</taxon>
        <taxon>Pezizomycotina</taxon>
        <taxon>Sordariomycetes</taxon>
        <taxon>Xylariomycetidae</taxon>
        <taxon>Xylariales</taxon>
        <taxon>Xylariaceae</taxon>
        <taxon>Anthostomella</taxon>
    </lineage>
</organism>
<feature type="domain" description="NmrA-like" evidence="4">
    <location>
        <begin position="3"/>
        <end position="243"/>
    </location>
</feature>
<keyword evidence="2" id="KW-0521">NADP</keyword>
<proteinExistence type="inferred from homology"/>
<dbReference type="Gene3D" id="3.40.50.720">
    <property type="entry name" value="NAD(P)-binding Rossmann-like Domain"/>
    <property type="match status" value="1"/>
</dbReference>
<dbReference type="Pfam" id="PF05368">
    <property type="entry name" value="NmrA"/>
    <property type="match status" value="1"/>
</dbReference>
<dbReference type="SUPFAM" id="SSF51735">
    <property type="entry name" value="NAD(P)-binding Rossmann-fold domains"/>
    <property type="match status" value="1"/>
</dbReference>
<reference evidence="5" key="1">
    <citation type="submission" date="2023-10" db="EMBL/GenBank/DDBJ databases">
        <authorList>
            <person name="Hackl T."/>
        </authorList>
    </citation>
    <scope>NUCLEOTIDE SEQUENCE</scope>
</reference>
<accession>A0AAI8VZ69</accession>
<comment type="similarity">
    <text evidence="1">Belongs to the NmrA-type oxidoreductase family. Isoflavone reductase subfamily.</text>
</comment>
<keyword evidence="3" id="KW-0560">Oxidoreductase</keyword>
<evidence type="ECO:0000256" key="1">
    <source>
        <dbReference type="ARBA" id="ARBA00005725"/>
    </source>
</evidence>
<dbReference type="EMBL" id="CAUWAG010000020">
    <property type="protein sequence ID" value="CAJ2513767.1"/>
    <property type="molecule type" value="Genomic_DNA"/>
</dbReference>
<dbReference type="InterPro" id="IPR051609">
    <property type="entry name" value="NmrA/Isoflavone_reductase-like"/>
</dbReference>
<evidence type="ECO:0000259" key="4">
    <source>
        <dbReference type="Pfam" id="PF05368"/>
    </source>
</evidence>
<dbReference type="Proteomes" id="UP001295740">
    <property type="component" value="Unassembled WGS sequence"/>
</dbReference>
<sequence>MVKIALAGASSELAKEILDKLVATQKHEIIALDLKKFPSSPGVEWVQTTYEDKAELSQLLKGVDTVICFFWDAETSKRLIDAAVDAGVRRYVPSEFGTGVETEACLDVLSWYAPKIEVGHYLENLNKEKKVIEYTKFQYGGYTNYLGYPHQTSKYITTFPVQFNFEKMHALLVEGSLDDQITFTTVDDVVNVIAGALEYEGEWPVVGGIRGSNVTVKQILEMGGRIRGKPFEIEWLKKEDLEAGELKTDNYARLPFASVPKDALEPFSTLVHRGYLLSVGRGAWTVSDEWNKLLPDYEFTQVEDFLKTVWAGK</sequence>
<dbReference type="PANTHER" id="PTHR47706:SF4">
    <property type="entry name" value="NMRA-LIKE DOMAIN-CONTAINING PROTEIN"/>
    <property type="match status" value="1"/>
</dbReference>
<name>A0AAI8VZ69_9PEZI</name>
<dbReference type="InterPro" id="IPR036291">
    <property type="entry name" value="NAD(P)-bd_dom_sf"/>
</dbReference>
<keyword evidence="6" id="KW-1185">Reference proteome</keyword>
<evidence type="ECO:0000313" key="6">
    <source>
        <dbReference type="Proteomes" id="UP001295740"/>
    </source>
</evidence>
<comment type="caution">
    <text evidence="5">The sequence shown here is derived from an EMBL/GenBank/DDBJ whole genome shotgun (WGS) entry which is preliminary data.</text>
</comment>
<evidence type="ECO:0000256" key="3">
    <source>
        <dbReference type="ARBA" id="ARBA00023002"/>
    </source>
</evidence>
<dbReference type="InterPro" id="IPR008030">
    <property type="entry name" value="NmrA-like"/>
</dbReference>
<evidence type="ECO:0000256" key="2">
    <source>
        <dbReference type="ARBA" id="ARBA00022857"/>
    </source>
</evidence>
<evidence type="ECO:0000313" key="5">
    <source>
        <dbReference type="EMBL" id="CAJ2513767.1"/>
    </source>
</evidence>
<dbReference type="PANTHER" id="PTHR47706">
    <property type="entry name" value="NMRA-LIKE FAMILY PROTEIN"/>
    <property type="match status" value="1"/>
</dbReference>
<dbReference type="AlphaFoldDB" id="A0AAI8VZ69"/>
<dbReference type="GO" id="GO:0016491">
    <property type="term" value="F:oxidoreductase activity"/>
    <property type="evidence" value="ECO:0007669"/>
    <property type="project" value="UniProtKB-KW"/>
</dbReference>